<dbReference type="Proteomes" id="UP000078428">
    <property type="component" value="Unassembled WGS sequence"/>
</dbReference>
<dbReference type="CDD" id="cd12913">
    <property type="entry name" value="PDC1_MCP_like"/>
    <property type="match status" value="1"/>
</dbReference>
<dbReference type="Gene3D" id="3.30.450.20">
    <property type="entry name" value="PAS domain"/>
    <property type="match status" value="3"/>
</dbReference>
<keyword evidence="13 16" id="KW-0472">Membrane</keyword>
<dbReference type="PROSITE" id="PS50112">
    <property type="entry name" value="PAS"/>
    <property type="match status" value="1"/>
</dbReference>
<dbReference type="InterPro" id="IPR005467">
    <property type="entry name" value="His_kinase_dom"/>
</dbReference>
<feature type="coiled-coil region" evidence="14">
    <location>
        <begin position="390"/>
        <end position="428"/>
    </location>
</feature>
<feature type="compositionally biased region" description="Polar residues" evidence="15">
    <location>
        <begin position="237"/>
        <end position="250"/>
    </location>
</feature>
<dbReference type="InterPro" id="IPR004358">
    <property type="entry name" value="Sig_transdc_His_kin-like_C"/>
</dbReference>
<dbReference type="InterPro" id="IPR036890">
    <property type="entry name" value="HATPase_C_sf"/>
</dbReference>
<keyword evidence="11 16" id="KW-1133">Transmembrane helix</keyword>
<evidence type="ECO:0000259" key="20">
    <source>
        <dbReference type="PROSITE" id="PS50885"/>
    </source>
</evidence>
<dbReference type="InterPro" id="IPR036097">
    <property type="entry name" value="HisK_dim/P_sf"/>
</dbReference>
<dbReference type="SUPFAM" id="SSF158472">
    <property type="entry name" value="HAMP domain-like"/>
    <property type="match status" value="1"/>
</dbReference>
<evidence type="ECO:0000256" key="9">
    <source>
        <dbReference type="ARBA" id="ARBA00022777"/>
    </source>
</evidence>
<sequence length="804" mass="88012">MFVLSAVGILLISAATVGYISFANSRDAIAVLASEFRRELANRVVDHLRVFLEAPQNILRENAANLAEGILPTDDPGAISRHFLRQSLIHPSLSSLYFGNTSGGLAVGGHDGRREVLYTITTDGFVAGRFNKYRADPDGSRQGLIQSLPNYDARTRPWYRSAMASGDGVWGPIYILFTGDDMALPPSRAVRDTSGRLLGVVGADLFVAQLSRFLSDLHSRAPGQTFIMEADGSLVASSTGEPPFTRSQEGQPGHRLKATASSNRLTAEAASLVLTEDKRSGHSLRLDSAQGRHFVEVTPFHDPRGIAWTIATVVPEHHYMDAVEAGNRRSIWVIVASLAVMALAMGLLARRVLDPLNRLTTSVRAMTMGELSQTLHVDRDDEIGVLARSFNEMSASIRTHREELEALVEQQSRTKDELRRAQSVLEARVAERTADIRKLSLALEQSHNMVMITGLDGAIEYVNPRFTELTGYARHEVVGANPRLLQSGDTPPEVYAEMWATLMRGQEWRGELKDRCKNGTAFWASVLISPVKDDNGIITHFVAMHEDITERRRAEQQVLEAKEQAEIANRAKSELMANMSHELRTPLNAIIGFSETLMQEIFGPVGSDKNKEYIVDIHSSGRHLLELITDILDVSAIEAGKLVLQEESIQLPKALAAVARLIQHRANTERVGLSIQVPEVIPDLQADPRRFKQIVLNLLSNAVKFTPAGGHVTLAADLAPDGSIRISVADTGIGMSPDELAIAMTQFGQVESGLNRRHEGTGLRLPLTRGLVELHGGRMEVTSAKGVGTTVTILFPSRRSVTPV</sequence>
<keyword evidence="12" id="KW-0902">Two-component regulatory system</keyword>
<gene>
    <name evidence="21" type="ORF">A6A04_12995</name>
</gene>
<evidence type="ECO:0000256" key="8">
    <source>
        <dbReference type="ARBA" id="ARBA00022741"/>
    </source>
</evidence>
<dbReference type="Pfam" id="PF00512">
    <property type="entry name" value="HisKA"/>
    <property type="match status" value="1"/>
</dbReference>
<dbReference type="PROSITE" id="PS50885">
    <property type="entry name" value="HAMP"/>
    <property type="match status" value="1"/>
</dbReference>
<dbReference type="SUPFAM" id="SSF47384">
    <property type="entry name" value="Homodimeric domain of signal transducing histidine kinase"/>
    <property type="match status" value="1"/>
</dbReference>
<dbReference type="SMART" id="SM00304">
    <property type="entry name" value="HAMP"/>
    <property type="match status" value="1"/>
</dbReference>
<dbReference type="InterPro" id="IPR003660">
    <property type="entry name" value="HAMP_dom"/>
</dbReference>
<organism evidence="21 22">
    <name type="scientific">Paramagnetospirillum marisnigri</name>
    <dbReference type="NCBI Taxonomy" id="1285242"/>
    <lineage>
        <taxon>Bacteria</taxon>
        <taxon>Pseudomonadati</taxon>
        <taxon>Pseudomonadota</taxon>
        <taxon>Alphaproteobacteria</taxon>
        <taxon>Rhodospirillales</taxon>
        <taxon>Magnetospirillaceae</taxon>
        <taxon>Paramagnetospirillum</taxon>
    </lineage>
</organism>
<evidence type="ECO:0000256" key="16">
    <source>
        <dbReference type="SAM" id="Phobius"/>
    </source>
</evidence>
<evidence type="ECO:0000259" key="17">
    <source>
        <dbReference type="PROSITE" id="PS50109"/>
    </source>
</evidence>
<keyword evidence="6" id="KW-0808">Transferase</keyword>
<keyword evidence="4" id="KW-1003">Cell membrane</keyword>
<dbReference type="Pfam" id="PF00672">
    <property type="entry name" value="HAMP"/>
    <property type="match status" value="1"/>
</dbReference>
<proteinExistence type="predicted"/>
<evidence type="ECO:0000256" key="1">
    <source>
        <dbReference type="ARBA" id="ARBA00000085"/>
    </source>
</evidence>
<feature type="domain" description="Histidine kinase" evidence="17">
    <location>
        <begin position="578"/>
        <end position="799"/>
    </location>
</feature>
<keyword evidence="14" id="KW-0175">Coiled coil</keyword>
<evidence type="ECO:0000256" key="5">
    <source>
        <dbReference type="ARBA" id="ARBA00022553"/>
    </source>
</evidence>
<evidence type="ECO:0000313" key="22">
    <source>
        <dbReference type="Proteomes" id="UP000078428"/>
    </source>
</evidence>
<dbReference type="GO" id="GO:0000155">
    <property type="term" value="F:phosphorelay sensor kinase activity"/>
    <property type="evidence" value="ECO:0007669"/>
    <property type="project" value="InterPro"/>
</dbReference>
<feature type="region of interest" description="Disordered" evidence="15">
    <location>
        <begin position="237"/>
        <end position="260"/>
    </location>
</feature>
<dbReference type="NCBIfam" id="TIGR00229">
    <property type="entry name" value="sensory_box"/>
    <property type="match status" value="1"/>
</dbReference>
<comment type="catalytic activity">
    <reaction evidence="1">
        <text>ATP + protein L-histidine = ADP + protein N-phospho-L-histidine.</text>
        <dbReference type="EC" id="2.7.13.3"/>
    </reaction>
</comment>
<dbReference type="InterPro" id="IPR000700">
    <property type="entry name" value="PAS-assoc_C"/>
</dbReference>
<dbReference type="PROSITE" id="PS50113">
    <property type="entry name" value="PAC"/>
    <property type="match status" value="1"/>
</dbReference>
<dbReference type="CDD" id="cd00082">
    <property type="entry name" value="HisKA"/>
    <property type="match status" value="1"/>
</dbReference>
<dbReference type="InterPro" id="IPR000014">
    <property type="entry name" value="PAS"/>
</dbReference>
<keyword evidence="8" id="KW-0547">Nucleotide-binding</keyword>
<dbReference type="Gene3D" id="1.10.287.130">
    <property type="match status" value="1"/>
</dbReference>
<feature type="domain" description="PAS" evidence="18">
    <location>
        <begin position="435"/>
        <end position="479"/>
    </location>
</feature>
<evidence type="ECO:0000256" key="10">
    <source>
        <dbReference type="ARBA" id="ARBA00022840"/>
    </source>
</evidence>
<keyword evidence="7 16" id="KW-0812">Transmembrane</keyword>
<dbReference type="FunFam" id="1.10.287.130:FF:000038">
    <property type="entry name" value="Sensory transduction histidine kinase"/>
    <property type="match status" value="1"/>
</dbReference>
<dbReference type="GO" id="GO:0005886">
    <property type="term" value="C:plasma membrane"/>
    <property type="evidence" value="ECO:0007669"/>
    <property type="project" value="UniProtKB-SubCell"/>
</dbReference>
<evidence type="ECO:0000256" key="2">
    <source>
        <dbReference type="ARBA" id="ARBA00004651"/>
    </source>
</evidence>
<dbReference type="SMART" id="SM00387">
    <property type="entry name" value="HATPase_c"/>
    <property type="match status" value="1"/>
</dbReference>
<dbReference type="PROSITE" id="PS50109">
    <property type="entry name" value="HIS_KIN"/>
    <property type="match status" value="1"/>
</dbReference>
<dbReference type="SMART" id="SM00388">
    <property type="entry name" value="HisKA"/>
    <property type="match status" value="1"/>
</dbReference>
<comment type="caution">
    <text evidence="21">The sequence shown here is derived from an EMBL/GenBank/DDBJ whole genome shotgun (WGS) entry which is preliminary data.</text>
</comment>
<accession>A0A178MXK6</accession>
<dbReference type="SMART" id="SM00086">
    <property type="entry name" value="PAC"/>
    <property type="match status" value="1"/>
</dbReference>
<protein>
    <recommendedName>
        <fullName evidence="3">histidine kinase</fullName>
        <ecNumber evidence="3">2.7.13.3</ecNumber>
    </recommendedName>
</protein>
<keyword evidence="22" id="KW-1185">Reference proteome</keyword>
<evidence type="ECO:0000256" key="6">
    <source>
        <dbReference type="ARBA" id="ARBA00022679"/>
    </source>
</evidence>
<keyword evidence="5" id="KW-0597">Phosphoprotein</keyword>
<reference evidence="21 22" key="1">
    <citation type="submission" date="2016-04" db="EMBL/GenBank/DDBJ databases">
        <title>Draft genome sequence of freshwater magnetotactic bacteria Magnetospirillum marisnigri SP-1 and Magnetospirillum moscoviense BB-1.</title>
        <authorList>
            <person name="Koziaeva V."/>
            <person name="Dziuba M.V."/>
            <person name="Ivanov T.M."/>
            <person name="Kuznetsov B."/>
            <person name="Grouzdev D.S."/>
        </authorList>
    </citation>
    <scope>NUCLEOTIDE SEQUENCE [LARGE SCALE GENOMIC DNA]</scope>
    <source>
        <strain evidence="21 22">SP-1</strain>
    </source>
</reference>
<dbReference type="CDD" id="cd00130">
    <property type="entry name" value="PAS"/>
    <property type="match status" value="1"/>
</dbReference>
<evidence type="ECO:0000256" key="11">
    <source>
        <dbReference type="ARBA" id="ARBA00022989"/>
    </source>
</evidence>
<evidence type="ECO:0000256" key="7">
    <source>
        <dbReference type="ARBA" id="ARBA00022692"/>
    </source>
</evidence>
<evidence type="ECO:0000256" key="14">
    <source>
        <dbReference type="SAM" id="Coils"/>
    </source>
</evidence>
<name>A0A178MXK6_9PROT</name>
<dbReference type="Pfam" id="PF02743">
    <property type="entry name" value="dCache_1"/>
    <property type="match status" value="1"/>
</dbReference>
<dbReference type="SUPFAM" id="SSF55785">
    <property type="entry name" value="PYP-like sensor domain (PAS domain)"/>
    <property type="match status" value="1"/>
</dbReference>
<dbReference type="STRING" id="1285242.A6A04_12995"/>
<dbReference type="Pfam" id="PF02518">
    <property type="entry name" value="HATPase_c"/>
    <property type="match status" value="1"/>
</dbReference>
<dbReference type="InterPro" id="IPR033479">
    <property type="entry name" value="dCache_1"/>
</dbReference>
<evidence type="ECO:0000256" key="15">
    <source>
        <dbReference type="SAM" id="MobiDB-lite"/>
    </source>
</evidence>
<evidence type="ECO:0000256" key="3">
    <source>
        <dbReference type="ARBA" id="ARBA00012438"/>
    </source>
</evidence>
<feature type="transmembrane region" description="Helical" evidence="16">
    <location>
        <begin position="330"/>
        <end position="349"/>
    </location>
</feature>
<dbReference type="InterPro" id="IPR001610">
    <property type="entry name" value="PAC"/>
</dbReference>
<dbReference type="PANTHER" id="PTHR43047:SF63">
    <property type="entry name" value="HISTIDINE KINASE"/>
    <property type="match status" value="1"/>
</dbReference>
<dbReference type="CDD" id="cd16922">
    <property type="entry name" value="HATPase_EvgS-ArcB-TorS-like"/>
    <property type="match status" value="1"/>
</dbReference>
<dbReference type="EMBL" id="LWQT01000037">
    <property type="protein sequence ID" value="OAN54149.1"/>
    <property type="molecule type" value="Genomic_DNA"/>
</dbReference>
<dbReference type="PRINTS" id="PR00344">
    <property type="entry name" value="BCTRLSENSOR"/>
</dbReference>
<evidence type="ECO:0000259" key="18">
    <source>
        <dbReference type="PROSITE" id="PS50112"/>
    </source>
</evidence>
<evidence type="ECO:0000256" key="12">
    <source>
        <dbReference type="ARBA" id="ARBA00023012"/>
    </source>
</evidence>
<dbReference type="EC" id="2.7.13.3" evidence="3"/>
<keyword evidence="10" id="KW-0067">ATP-binding</keyword>
<evidence type="ECO:0000256" key="4">
    <source>
        <dbReference type="ARBA" id="ARBA00022475"/>
    </source>
</evidence>
<dbReference type="InterPro" id="IPR003594">
    <property type="entry name" value="HATPase_dom"/>
</dbReference>
<evidence type="ECO:0000256" key="13">
    <source>
        <dbReference type="ARBA" id="ARBA00023136"/>
    </source>
</evidence>
<keyword evidence="9" id="KW-0418">Kinase</keyword>
<dbReference type="AlphaFoldDB" id="A0A178MXK6"/>
<dbReference type="InterPro" id="IPR035965">
    <property type="entry name" value="PAS-like_dom_sf"/>
</dbReference>
<dbReference type="PANTHER" id="PTHR43047">
    <property type="entry name" value="TWO-COMPONENT HISTIDINE PROTEIN KINASE"/>
    <property type="match status" value="1"/>
</dbReference>
<dbReference type="SMART" id="SM00091">
    <property type="entry name" value="PAS"/>
    <property type="match status" value="1"/>
</dbReference>
<dbReference type="InterPro" id="IPR003661">
    <property type="entry name" value="HisK_dim/P_dom"/>
</dbReference>
<dbReference type="SUPFAM" id="SSF55874">
    <property type="entry name" value="ATPase domain of HSP90 chaperone/DNA topoisomerase II/histidine kinase"/>
    <property type="match status" value="1"/>
</dbReference>
<feature type="domain" description="HAMP" evidence="20">
    <location>
        <begin position="350"/>
        <end position="402"/>
    </location>
</feature>
<dbReference type="GO" id="GO:0005524">
    <property type="term" value="F:ATP binding"/>
    <property type="evidence" value="ECO:0007669"/>
    <property type="project" value="UniProtKB-KW"/>
</dbReference>
<dbReference type="CDD" id="cd06225">
    <property type="entry name" value="HAMP"/>
    <property type="match status" value="1"/>
</dbReference>
<dbReference type="Gene3D" id="6.10.340.10">
    <property type="match status" value="1"/>
</dbReference>
<comment type="subcellular location">
    <subcellularLocation>
        <location evidence="2">Cell membrane</location>
        <topology evidence="2">Multi-pass membrane protein</topology>
    </subcellularLocation>
</comment>
<dbReference type="Pfam" id="PF13426">
    <property type="entry name" value="PAS_9"/>
    <property type="match status" value="1"/>
</dbReference>
<feature type="coiled-coil region" evidence="14">
    <location>
        <begin position="544"/>
        <end position="578"/>
    </location>
</feature>
<feature type="domain" description="PAC" evidence="19">
    <location>
        <begin position="506"/>
        <end position="560"/>
    </location>
</feature>
<evidence type="ECO:0000259" key="19">
    <source>
        <dbReference type="PROSITE" id="PS50113"/>
    </source>
</evidence>
<dbReference type="Gene3D" id="3.30.565.10">
    <property type="entry name" value="Histidine kinase-like ATPase, C-terminal domain"/>
    <property type="match status" value="1"/>
</dbReference>
<evidence type="ECO:0000313" key="21">
    <source>
        <dbReference type="EMBL" id="OAN54149.1"/>
    </source>
</evidence>
<dbReference type="GO" id="GO:0009927">
    <property type="term" value="F:histidine phosphotransfer kinase activity"/>
    <property type="evidence" value="ECO:0007669"/>
    <property type="project" value="TreeGrafter"/>
</dbReference>